<dbReference type="AlphaFoldDB" id="A0A9D4Z0F2"/>
<protein>
    <submittedName>
        <fullName evidence="2">Uncharacterized protein</fullName>
    </submittedName>
</protein>
<feature type="region of interest" description="Disordered" evidence="1">
    <location>
        <begin position="163"/>
        <end position="252"/>
    </location>
</feature>
<dbReference type="EMBL" id="SIDB01000002">
    <property type="protein sequence ID" value="KAI3435868.1"/>
    <property type="molecule type" value="Genomic_DNA"/>
</dbReference>
<feature type="compositionally biased region" description="Polar residues" evidence="1">
    <location>
        <begin position="174"/>
        <end position="202"/>
    </location>
</feature>
<reference evidence="2" key="2">
    <citation type="submission" date="2020-11" db="EMBL/GenBank/DDBJ databases">
        <authorList>
            <person name="Cecchin M."/>
            <person name="Marcolungo L."/>
            <person name="Rossato M."/>
            <person name="Girolomoni L."/>
            <person name="Cosentino E."/>
            <person name="Cuine S."/>
            <person name="Li-Beisson Y."/>
            <person name="Delledonne M."/>
            <person name="Ballottari M."/>
        </authorList>
    </citation>
    <scope>NUCLEOTIDE SEQUENCE</scope>
    <source>
        <strain evidence="2">211/11P</strain>
        <tissue evidence="2">Whole cell</tissue>
    </source>
</reference>
<keyword evidence="3" id="KW-1185">Reference proteome</keyword>
<reference evidence="2" key="1">
    <citation type="journal article" date="2019" name="Plant J.">
        <title>Chlorella vulgaris genome assembly and annotation reveals the molecular basis for metabolic acclimation to high light conditions.</title>
        <authorList>
            <person name="Cecchin M."/>
            <person name="Marcolungo L."/>
            <person name="Rossato M."/>
            <person name="Girolomoni L."/>
            <person name="Cosentino E."/>
            <person name="Cuine S."/>
            <person name="Li-Beisson Y."/>
            <person name="Delledonne M."/>
            <person name="Ballottari M."/>
        </authorList>
    </citation>
    <scope>NUCLEOTIDE SEQUENCE</scope>
    <source>
        <strain evidence="2">211/11P</strain>
    </source>
</reference>
<feature type="compositionally biased region" description="Low complexity" evidence="1">
    <location>
        <begin position="203"/>
        <end position="223"/>
    </location>
</feature>
<dbReference type="OrthoDB" id="185175at2759"/>
<evidence type="ECO:0000313" key="3">
    <source>
        <dbReference type="Proteomes" id="UP001055712"/>
    </source>
</evidence>
<evidence type="ECO:0000313" key="2">
    <source>
        <dbReference type="EMBL" id="KAI3435868.1"/>
    </source>
</evidence>
<sequence>MPALEPAFNESLCVFPSQGSYLFYFPTRKNILRAKRVHGVIPLESAKAAIPRADLVHHLGHAGMMASVLASYATNVQQSFPVADATVLSSGRRARTAALEDVGSLAGMIRRHKTTPAVGNIDQLPMVASNRAATSNVLARTTSGNLVTAPSSSVVPAESFTNRASLNGEASPRSAASSPTKTADAKTSPSSATAANNGKQQPTVAVSAASGTAATGAAVSTVSPGGPAKQQQGAVEQKQGPGSEAGLASVKA</sequence>
<organism evidence="2 3">
    <name type="scientific">Chlorella vulgaris</name>
    <name type="common">Green alga</name>
    <dbReference type="NCBI Taxonomy" id="3077"/>
    <lineage>
        <taxon>Eukaryota</taxon>
        <taxon>Viridiplantae</taxon>
        <taxon>Chlorophyta</taxon>
        <taxon>core chlorophytes</taxon>
        <taxon>Trebouxiophyceae</taxon>
        <taxon>Chlorellales</taxon>
        <taxon>Chlorellaceae</taxon>
        <taxon>Chlorella clade</taxon>
        <taxon>Chlorella</taxon>
    </lineage>
</organism>
<comment type="caution">
    <text evidence="2">The sequence shown here is derived from an EMBL/GenBank/DDBJ whole genome shotgun (WGS) entry which is preliminary data.</text>
</comment>
<evidence type="ECO:0000256" key="1">
    <source>
        <dbReference type="SAM" id="MobiDB-lite"/>
    </source>
</evidence>
<proteinExistence type="predicted"/>
<name>A0A9D4Z0F2_CHLVU</name>
<dbReference type="Proteomes" id="UP001055712">
    <property type="component" value="Unassembled WGS sequence"/>
</dbReference>
<gene>
    <name evidence="2" type="ORF">D9Q98_001926</name>
</gene>
<accession>A0A9D4Z0F2</accession>